<dbReference type="EMBL" id="JAUZMY010000045">
    <property type="protein sequence ID" value="MEE2041291.1"/>
    <property type="molecule type" value="Genomic_DNA"/>
</dbReference>
<gene>
    <name evidence="2" type="ORF">Q8791_29105</name>
</gene>
<accession>A0ABU7KGC8</accession>
<reference evidence="2 3" key="1">
    <citation type="submission" date="2023-08" db="EMBL/GenBank/DDBJ databases">
        <authorList>
            <person name="Girao M."/>
            <person name="Carvalho M.F."/>
        </authorList>
    </citation>
    <scope>NUCLEOTIDE SEQUENCE [LARGE SCALE GENOMIC DNA]</scope>
    <source>
        <strain evidence="2 3">CT-R113</strain>
    </source>
</reference>
<comment type="caution">
    <text evidence="2">The sequence shown here is derived from an EMBL/GenBank/DDBJ whole genome shotgun (WGS) entry which is preliminary data.</text>
</comment>
<feature type="transmembrane region" description="Helical" evidence="1">
    <location>
        <begin position="20"/>
        <end position="39"/>
    </location>
</feature>
<name>A0ABU7KGC8_9ACTN</name>
<evidence type="ECO:0000313" key="2">
    <source>
        <dbReference type="EMBL" id="MEE2041291.1"/>
    </source>
</evidence>
<organism evidence="2 3">
    <name type="scientific">Nocardiopsis codii</name>
    <dbReference type="NCBI Taxonomy" id="3065942"/>
    <lineage>
        <taxon>Bacteria</taxon>
        <taxon>Bacillati</taxon>
        <taxon>Actinomycetota</taxon>
        <taxon>Actinomycetes</taxon>
        <taxon>Streptosporangiales</taxon>
        <taxon>Nocardiopsidaceae</taxon>
        <taxon>Nocardiopsis</taxon>
    </lineage>
</organism>
<keyword evidence="1" id="KW-0812">Transmembrane</keyword>
<protein>
    <submittedName>
        <fullName evidence="2">Uncharacterized protein</fullName>
    </submittedName>
</protein>
<evidence type="ECO:0000256" key="1">
    <source>
        <dbReference type="SAM" id="Phobius"/>
    </source>
</evidence>
<keyword evidence="1" id="KW-0472">Membrane</keyword>
<proteinExistence type="predicted"/>
<sequence length="72" mass="7377">MHAVPKDPARYLPERKVGAAGAAGAAVTVLVYVAGVLGHPLPAEVAAAAVFLVATAVGYLVPRRRDDVDQEA</sequence>
<evidence type="ECO:0000313" key="3">
    <source>
        <dbReference type="Proteomes" id="UP001356095"/>
    </source>
</evidence>
<keyword evidence="3" id="KW-1185">Reference proteome</keyword>
<keyword evidence="1" id="KW-1133">Transmembrane helix</keyword>
<dbReference type="RefSeq" id="WP_330095051.1">
    <property type="nucleotide sequence ID" value="NZ_JAUZMY010000045.1"/>
</dbReference>
<feature type="transmembrane region" description="Helical" evidence="1">
    <location>
        <begin position="45"/>
        <end position="62"/>
    </location>
</feature>
<dbReference type="Proteomes" id="UP001356095">
    <property type="component" value="Unassembled WGS sequence"/>
</dbReference>